<dbReference type="PANTHER" id="PTHR33175">
    <property type="entry name" value="DNA-BINDING PROTEIN HU"/>
    <property type="match status" value="1"/>
</dbReference>
<dbReference type="PANTHER" id="PTHR33175:SF3">
    <property type="entry name" value="DNA-BINDING PROTEIN HU-BETA"/>
    <property type="match status" value="1"/>
</dbReference>
<accession>A0A7K0KDJ6</accession>
<dbReference type="GO" id="GO:0030261">
    <property type="term" value="P:chromosome condensation"/>
    <property type="evidence" value="ECO:0007669"/>
    <property type="project" value="UniProtKB-KW"/>
</dbReference>
<keyword evidence="3 5" id="KW-0238">DNA-binding</keyword>
<reference evidence="5 6" key="1">
    <citation type="submission" date="2019-08" db="EMBL/GenBank/DDBJ databases">
        <title>In-depth cultivation of the pig gut microbiome towards novel bacterial diversity and tailored functional studies.</title>
        <authorList>
            <person name="Wylensek D."/>
            <person name="Hitch T.C.A."/>
            <person name="Clavel T."/>
        </authorList>
    </citation>
    <scope>NUCLEOTIDE SEQUENCE [LARGE SCALE GENOMIC DNA]</scope>
    <source>
        <strain evidence="5 6">LKV-178-WT-2A</strain>
    </source>
</reference>
<evidence type="ECO:0000313" key="6">
    <source>
        <dbReference type="Proteomes" id="UP000438914"/>
    </source>
</evidence>
<dbReference type="AlphaFoldDB" id="A0A7K0KDJ6"/>
<dbReference type="CDD" id="cd13831">
    <property type="entry name" value="HU"/>
    <property type="match status" value="1"/>
</dbReference>
<keyword evidence="2" id="KW-0226">DNA condensation</keyword>
<evidence type="ECO:0000313" key="5">
    <source>
        <dbReference type="EMBL" id="MST84007.1"/>
    </source>
</evidence>
<dbReference type="InterPro" id="IPR010992">
    <property type="entry name" value="IHF-like_DNA-bd_dom_sf"/>
</dbReference>
<dbReference type="GO" id="GO:0003677">
    <property type="term" value="F:DNA binding"/>
    <property type="evidence" value="ECO:0007669"/>
    <property type="project" value="UniProtKB-KW"/>
</dbReference>
<evidence type="ECO:0000256" key="3">
    <source>
        <dbReference type="ARBA" id="ARBA00023125"/>
    </source>
</evidence>
<comment type="similarity">
    <text evidence="1 4">Belongs to the bacterial histone-like protein family.</text>
</comment>
<sequence>MNRTQLIDAVAASLQVSKNQAGNCINAVLGAIADNLTEGDQEVAIPDFGRFFVKNVAARQYVNPSTGEKMTVEAHDKLVFKPSDNMGYYSRKHAVNK</sequence>
<name>A0A7K0KDJ6_9BACT</name>
<dbReference type="SMART" id="SM00411">
    <property type="entry name" value="BHL"/>
    <property type="match status" value="1"/>
</dbReference>
<gene>
    <name evidence="5" type="ORF">FYJ73_04885</name>
</gene>
<dbReference type="Proteomes" id="UP000438914">
    <property type="component" value="Unassembled WGS sequence"/>
</dbReference>
<evidence type="ECO:0000256" key="2">
    <source>
        <dbReference type="ARBA" id="ARBA00023067"/>
    </source>
</evidence>
<organism evidence="5 6">
    <name type="scientific">Hallella mizrahii</name>
    <dbReference type="NCBI Taxonomy" id="2606637"/>
    <lineage>
        <taxon>Bacteria</taxon>
        <taxon>Pseudomonadati</taxon>
        <taxon>Bacteroidota</taxon>
        <taxon>Bacteroidia</taxon>
        <taxon>Bacteroidales</taxon>
        <taxon>Prevotellaceae</taxon>
        <taxon>Hallella</taxon>
    </lineage>
</organism>
<proteinExistence type="inferred from homology"/>
<dbReference type="Pfam" id="PF00216">
    <property type="entry name" value="Bac_DNA_binding"/>
    <property type="match status" value="1"/>
</dbReference>
<comment type="caution">
    <text evidence="5">The sequence shown here is derived from an EMBL/GenBank/DDBJ whole genome shotgun (WGS) entry which is preliminary data.</text>
</comment>
<evidence type="ECO:0000256" key="1">
    <source>
        <dbReference type="ARBA" id="ARBA00010529"/>
    </source>
</evidence>
<dbReference type="GO" id="GO:0030527">
    <property type="term" value="F:structural constituent of chromatin"/>
    <property type="evidence" value="ECO:0007669"/>
    <property type="project" value="InterPro"/>
</dbReference>
<evidence type="ECO:0000256" key="4">
    <source>
        <dbReference type="RuleBase" id="RU003939"/>
    </source>
</evidence>
<dbReference type="RefSeq" id="WP_154533588.1">
    <property type="nucleotide sequence ID" value="NZ_VUNG01000007.1"/>
</dbReference>
<dbReference type="Gene3D" id="4.10.520.10">
    <property type="entry name" value="IHF-like DNA-binding proteins"/>
    <property type="match status" value="1"/>
</dbReference>
<dbReference type="InterPro" id="IPR000119">
    <property type="entry name" value="Hist_DNA-bd"/>
</dbReference>
<protein>
    <submittedName>
        <fullName evidence="5">HU family DNA-binding protein</fullName>
    </submittedName>
</protein>
<dbReference type="EMBL" id="VUNG01000007">
    <property type="protein sequence ID" value="MST84007.1"/>
    <property type="molecule type" value="Genomic_DNA"/>
</dbReference>
<dbReference type="SUPFAM" id="SSF47729">
    <property type="entry name" value="IHF-like DNA-binding proteins"/>
    <property type="match status" value="1"/>
</dbReference>
<keyword evidence="6" id="KW-1185">Reference proteome</keyword>